<dbReference type="InterPro" id="IPR002816">
    <property type="entry name" value="TraB/PrgY/GumN_fam"/>
</dbReference>
<name>A0A2J8HQU4_VIBDI</name>
<proteinExistence type="predicted"/>
<dbReference type="EMBL" id="POSM01000013">
    <property type="protein sequence ID" value="PNI00649.1"/>
    <property type="molecule type" value="Genomic_DNA"/>
</dbReference>
<protein>
    <submittedName>
        <fullName evidence="2">TraB/GumN family protein</fullName>
    </submittedName>
</protein>
<dbReference type="Proteomes" id="UP000236547">
    <property type="component" value="Unassembled WGS sequence"/>
</dbReference>
<sequence>MFGITQTLRWLLPFVIFSAHAEPLYWNATNGKVSLTIIGSVHVGEPSMFPLPDDIYQALNNSDGLIVESDTTQQQQIVYPPASKQAAQVLSQEQLFNLDQIASEFGLNVEQFHTLPPWSAALSLQFLQLQKLGYETKDGVDLHLMQKAIETKVPLVPLETMQFQIDLLTRQPEDGKELLVSIIDEWESNEVMTHCMIESWKAGDRLNLEKMMHLTEMSPEMEQAFVIDRNQDWANKISSGKFLPNPKGQYVMIVGALHLIGQQSFIELLEKKGFKITQRNRSQKANCEFF</sequence>
<dbReference type="PANTHER" id="PTHR40590">
    <property type="entry name" value="CYTOPLASMIC PROTEIN-RELATED"/>
    <property type="match status" value="1"/>
</dbReference>
<dbReference type="CDD" id="cd14789">
    <property type="entry name" value="Tiki"/>
    <property type="match status" value="1"/>
</dbReference>
<evidence type="ECO:0000313" key="1">
    <source>
        <dbReference type="EMBL" id="PNI00649.1"/>
    </source>
</evidence>
<dbReference type="RefSeq" id="WP_102963827.1">
    <property type="nucleotide sequence ID" value="NZ_POSK01000005.1"/>
</dbReference>
<evidence type="ECO:0000313" key="4">
    <source>
        <dbReference type="Proteomes" id="UP000236547"/>
    </source>
</evidence>
<dbReference type="AlphaFoldDB" id="A0A2J8HQU4"/>
<reference evidence="3 4" key="1">
    <citation type="submission" date="2018-01" db="EMBL/GenBank/DDBJ databases">
        <title>Draft genome sequences of six Vibrio diazotrophicus strains isolated from deep-sea sediments of the Baltic Sea.</title>
        <authorList>
            <person name="Castillo D."/>
            <person name="Vandieken V."/>
            <person name="Chiang O."/>
            <person name="Middelboe M."/>
        </authorList>
    </citation>
    <scope>NUCLEOTIDE SEQUENCE [LARGE SCALE GENOMIC DNA]</scope>
    <source>
        <strain evidence="2 3">60.27F</strain>
        <strain evidence="1 4">65.10M</strain>
    </source>
</reference>
<dbReference type="PANTHER" id="PTHR40590:SF1">
    <property type="entry name" value="CYTOPLASMIC PROTEIN"/>
    <property type="match status" value="1"/>
</dbReference>
<keyword evidence="4" id="KW-1185">Reference proteome</keyword>
<accession>A0A2J8HQU4</accession>
<evidence type="ECO:0000313" key="3">
    <source>
        <dbReference type="Proteomes" id="UP000236449"/>
    </source>
</evidence>
<evidence type="ECO:0000313" key="2">
    <source>
        <dbReference type="EMBL" id="PNI05135.1"/>
    </source>
</evidence>
<dbReference type="Pfam" id="PF01963">
    <property type="entry name" value="TraB_PrgY_gumN"/>
    <property type="match status" value="1"/>
</dbReference>
<dbReference type="OrthoDB" id="357294at2"/>
<dbReference type="InterPro" id="IPR047111">
    <property type="entry name" value="YbaP-like"/>
</dbReference>
<organism evidence="2 3">
    <name type="scientific">Vibrio diazotrophicus</name>
    <dbReference type="NCBI Taxonomy" id="685"/>
    <lineage>
        <taxon>Bacteria</taxon>
        <taxon>Pseudomonadati</taxon>
        <taxon>Pseudomonadota</taxon>
        <taxon>Gammaproteobacteria</taxon>
        <taxon>Vibrionales</taxon>
        <taxon>Vibrionaceae</taxon>
        <taxon>Vibrio</taxon>
    </lineage>
</organism>
<comment type="caution">
    <text evidence="2">The sequence shown here is derived from an EMBL/GenBank/DDBJ whole genome shotgun (WGS) entry which is preliminary data.</text>
</comment>
<dbReference type="Proteomes" id="UP000236449">
    <property type="component" value="Unassembled WGS sequence"/>
</dbReference>
<gene>
    <name evidence="2" type="ORF">C1N32_10100</name>
    <name evidence="1" type="ORF">C1O25_10835</name>
</gene>
<dbReference type="EMBL" id="POSK01000005">
    <property type="protein sequence ID" value="PNI05135.1"/>
    <property type="molecule type" value="Genomic_DNA"/>
</dbReference>